<dbReference type="EMBL" id="UINC01225035">
    <property type="protein sequence ID" value="SVE54914.1"/>
    <property type="molecule type" value="Genomic_DNA"/>
</dbReference>
<gene>
    <name evidence="7" type="ORF">METZ01_LOCUS507768</name>
</gene>
<keyword evidence="4" id="KW-0808">Transferase</keyword>
<keyword evidence="6" id="KW-0012">Acyltransferase</keyword>
<keyword evidence="2" id="KW-1003">Cell membrane</keyword>
<dbReference type="GO" id="GO:0016746">
    <property type="term" value="F:acyltransferase activity"/>
    <property type="evidence" value="ECO:0007669"/>
    <property type="project" value="UniProtKB-KW"/>
</dbReference>
<dbReference type="GO" id="GO:0008610">
    <property type="term" value="P:lipid biosynthetic process"/>
    <property type="evidence" value="ECO:0007669"/>
    <property type="project" value="UniProtKB-ARBA"/>
</dbReference>
<dbReference type="Pfam" id="PF03279">
    <property type="entry name" value="Lip_A_acyltrans"/>
    <property type="match status" value="1"/>
</dbReference>
<dbReference type="PANTHER" id="PTHR30606">
    <property type="entry name" value="LIPID A BIOSYNTHESIS LAUROYL ACYLTRANSFERASE"/>
    <property type="match status" value="1"/>
</dbReference>
<evidence type="ECO:0000256" key="2">
    <source>
        <dbReference type="ARBA" id="ARBA00022475"/>
    </source>
</evidence>
<feature type="non-terminal residue" evidence="7">
    <location>
        <position position="1"/>
    </location>
</feature>
<dbReference type="GO" id="GO:1901137">
    <property type="term" value="P:carbohydrate derivative biosynthetic process"/>
    <property type="evidence" value="ECO:0007669"/>
    <property type="project" value="UniProtKB-ARBA"/>
</dbReference>
<protein>
    <recommendedName>
        <fullName evidence="8">Lipid A biosynthesis acyltransferase</fullName>
    </recommendedName>
</protein>
<dbReference type="InterPro" id="IPR004960">
    <property type="entry name" value="LipA_acyltrans"/>
</dbReference>
<dbReference type="CDD" id="cd07984">
    <property type="entry name" value="LPLAT_LABLAT-like"/>
    <property type="match status" value="1"/>
</dbReference>
<dbReference type="AlphaFoldDB" id="A0A383EE71"/>
<evidence type="ECO:0000256" key="3">
    <source>
        <dbReference type="ARBA" id="ARBA00022519"/>
    </source>
</evidence>
<organism evidence="7">
    <name type="scientific">marine metagenome</name>
    <dbReference type="NCBI Taxonomy" id="408172"/>
    <lineage>
        <taxon>unclassified sequences</taxon>
        <taxon>metagenomes</taxon>
        <taxon>ecological metagenomes</taxon>
    </lineage>
</organism>
<keyword evidence="5" id="KW-0472">Membrane</keyword>
<comment type="subcellular location">
    <subcellularLocation>
        <location evidence="1">Cell inner membrane</location>
    </subcellularLocation>
</comment>
<sequence length="225" mass="25482">DKVTVWLGSYEKKDLTFFGYETFSSLKKDGKGVLIIVSHLGNVDVCRGVSADSKGGPFTILEHNAHAPNFQRILSEVTGTRENIEIIEVQNITPDVAIKLQGKIEVGETIVIAGDRTPVGSQSRYDVCSFLGKDAAFAQGPFILASLLDCPVFLLFGMKHESAYHVFFEQFSDSLKVTRKERAEHLKKNMKKYVTRLEHYACSYPLQWYNFYNYWASPESQEEDH</sequence>
<dbReference type="GO" id="GO:0005886">
    <property type="term" value="C:plasma membrane"/>
    <property type="evidence" value="ECO:0007669"/>
    <property type="project" value="UniProtKB-SubCell"/>
</dbReference>
<proteinExistence type="predicted"/>
<dbReference type="PANTHER" id="PTHR30606:SF9">
    <property type="entry name" value="LIPID A BIOSYNTHESIS LAUROYLTRANSFERASE"/>
    <property type="match status" value="1"/>
</dbReference>
<reference evidence="7" key="1">
    <citation type="submission" date="2018-05" db="EMBL/GenBank/DDBJ databases">
        <authorList>
            <person name="Lanie J.A."/>
            <person name="Ng W.-L."/>
            <person name="Kazmierczak K.M."/>
            <person name="Andrzejewski T.M."/>
            <person name="Davidsen T.M."/>
            <person name="Wayne K.J."/>
            <person name="Tettelin H."/>
            <person name="Glass J.I."/>
            <person name="Rusch D."/>
            <person name="Podicherti R."/>
            <person name="Tsui H.-C.T."/>
            <person name="Winkler M.E."/>
        </authorList>
    </citation>
    <scope>NUCLEOTIDE SEQUENCE</scope>
</reference>
<evidence type="ECO:0000313" key="7">
    <source>
        <dbReference type="EMBL" id="SVE54914.1"/>
    </source>
</evidence>
<evidence type="ECO:0000256" key="4">
    <source>
        <dbReference type="ARBA" id="ARBA00022679"/>
    </source>
</evidence>
<evidence type="ECO:0000256" key="5">
    <source>
        <dbReference type="ARBA" id="ARBA00023136"/>
    </source>
</evidence>
<evidence type="ECO:0008006" key="8">
    <source>
        <dbReference type="Google" id="ProtNLM"/>
    </source>
</evidence>
<name>A0A383EE71_9ZZZZ</name>
<evidence type="ECO:0000256" key="6">
    <source>
        <dbReference type="ARBA" id="ARBA00023315"/>
    </source>
</evidence>
<accession>A0A383EE71</accession>
<keyword evidence="3" id="KW-0997">Cell inner membrane</keyword>
<evidence type="ECO:0000256" key="1">
    <source>
        <dbReference type="ARBA" id="ARBA00004533"/>
    </source>
</evidence>